<protein>
    <submittedName>
        <fullName evidence="1">Uncharacterized protein</fullName>
    </submittedName>
</protein>
<sequence length="60" mass="7264">MKILERIKNYLRLFSIKRNEAIYTCIQNDIPLTDQNIKEVMGILKHKENKELLENFKKEN</sequence>
<accession>A0ABR9WN56</accession>
<proteinExistence type="predicted"/>
<dbReference type="RefSeq" id="WP_194093280.1">
    <property type="nucleotide sequence ID" value="NZ_JADFTZ010000001.1"/>
</dbReference>
<reference evidence="1 2" key="1">
    <citation type="submission" date="2020-10" db="EMBL/GenBank/DDBJ databases">
        <title>The genome sequence of Flavobacterium aquaticum 1Y8A.</title>
        <authorList>
            <person name="Liu Y."/>
        </authorList>
    </citation>
    <scope>NUCLEOTIDE SEQUENCE [LARGE SCALE GENOMIC DNA]</scope>
    <source>
        <strain evidence="1 2">1Y8A</strain>
    </source>
</reference>
<organism evidence="1 2">
    <name type="scientific">Flavobacterium proteolyticum</name>
    <dbReference type="NCBI Taxonomy" id="2911683"/>
    <lineage>
        <taxon>Bacteria</taxon>
        <taxon>Pseudomonadati</taxon>
        <taxon>Bacteroidota</taxon>
        <taxon>Flavobacteriia</taxon>
        <taxon>Flavobacteriales</taxon>
        <taxon>Flavobacteriaceae</taxon>
        <taxon>Flavobacterium</taxon>
    </lineage>
</organism>
<comment type="caution">
    <text evidence="1">The sequence shown here is derived from an EMBL/GenBank/DDBJ whole genome shotgun (WGS) entry which is preliminary data.</text>
</comment>
<dbReference type="Proteomes" id="UP000656274">
    <property type="component" value="Unassembled WGS sequence"/>
</dbReference>
<evidence type="ECO:0000313" key="2">
    <source>
        <dbReference type="Proteomes" id="UP000656274"/>
    </source>
</evidence>
<evidence type="ECO:0000313" key="1">
    <source>
        <dbReference type="EMBL" id="MBE9575350.1"/>
    </source>
</evidence>
<name>A0ABR9WN56_9FLAO</name>
<gene>
    <name evidence="1" type="ORF">IM755_01390</name>
</gene>
<keyword evidence="2" id="KW-1185">Reference proteome</keyword>
<dbReference type="EMBL" id="JADFTZ010000001">
    <property type="protein sequence ID" value="MBE9575350.1"/>
    <property type="molecule type" value="Genomic_DNA"/>
</dbReference>